<evidence type="ECO:0000256" key="3">
    <source>
        <dbReference type="ARBA" id="ARBA00022801"/>
    </source>
</evidence>
<dbReference type="EMBL" id="NQVE01000209">
    <property type="protein sequence ID" value="RAL38317.1"/>
    <property type="molecule type" value="Genomic_DNA"/>
</dbReference>
<dbReference type="GO" id="GO:0006508">
    <property type="term" value="P:proteolysis"/>
    <property type="evidence" value="ECO:0007669"/>
    <property type="project" value="UniProtKB-KW"/>
</dbReference>
<feature type="domain" description="Peptidase S9 prolyl oligopeptidase catalytic" evidence="8">
    <location>
        <begin position="565"/>
        <end position="778"/>
    </location>
</feature>
<evidence type="ECO:0000256" key="7">
    <source>
        <dbReference type="SAM" id="MobiDB-lite"/>
    </source>
</evidence>
<evidence type="ECO:0000313" key="10">
    <source>
        <dbReference type="EMBL" id="RAL38317.1"/>
    </source>
</evidence>
<dbReference type="SUPFAM" id="SSF50993">
    <property type="entry name" value="Peptidase/esterase 'gauge' domain"/>
    <property type="match status" value="1"/>
</dbReference>
<keyword evidence="11" id="KW-1185">Reference proteome</keyword>
<dbReference type="AlphaFoldDB" id="A0A328CXW6"/>
<dbReference type="GO" id="GO:0009507">
    <property type="term" value="C:chloroplast"/>
    <property type="evidence" value="ECO:0007669"/>
    <property type="project" value="TreeGrafter"/>
</dbReference>
<dbReference type="PANTHER" id="PTHR11757:SF12">
    <property type="entry name" value="PROLYL ENDOPEPTIDASE"/>
    <property type="match status" value="1"/>
</dbReference>
<evidence type="ECO:0000256" key="6">
    <source>
        <dbReference type="RuleBase" id="RU368024"/>
    </source>
</evidence>
<protein>
    <recommendedName>
        <fullName evidence="6">Prolyl endopeptidase</fullName>
        <ecNumber evidence="6">3.4.21.-</ecNumber>
    </recommendedName>
</protein>
<dbReference type="GO" id="GO:0004252">
    <property type="term" value="F:serine-type endopeptidase activity"/>
    <property type="evidence" value="ECO:0007669"/>
    <property type="project" value="UniProtKB-UniRule"/>
</dbReference>
<dbReference type="SUPFAM" id="SSF53474">
    <property type="entry name" value="alpha/beta-Hydrolases"/>
    <property type="match status" value="1"/>
</dbReference>
<evidence type="ECO:0000256" key="4">
    <source>
        <dbReference type="ARBA" id="ARBA00022825"/>
    </source>
</evidence>
<feature type="domain" description="Peptidase S9A N-terminal" evidence="9">
    <location>
        <begin position="49"/>
        <end position="481"/>
    </location>
</feature>
<evidence type="ECO:0000313" key="11">
    <source>
        <dbReference type="Proteomes" id="UP000249390"/>
    </source>
</evidence>
<reference evidence="10 11" key="1">
    <citation type="submission" date="2018-06" db="EMBL/GenBank/DDBJ databases">
        <title>The Genome of Cuscuta australis (Dodder) Provides Insight into the Evolution of Plant Parasitism.</title>
        <authorList>
            <person name="Liu H."/>
        </authorList>
    </citation>
    <scope>NUCLEOTIDE SEQUENCE [LARGE SCALE GENOMIC DNA]</scope>
    <source>
        <strain evidence="11">cv. Yunnan</strain>
        <tissue evidence="10">Vines</tissue>
    </source>
</reference>
<feature type="region of interest" description="Disordered" evidence="7">
    <location>
        <begin position="27"/>
        <end position="51"/>
    </location>
</feature>
<dbReference type="PRINTS" id="PR00862">
    <property type="entry name" value="PROLIGOPTASE"/>
</dbReference>
<organism evidence="10 11">
    <name type="scientific">Cuscuta australis</name>
    <dbReference type="NCBI Taxonomy" id="267555"/>
    <lineage>
        <taxon>Eukaryota</taxon>
        <taxon>Viridiplantae</taxon>
        <taxon>Streptophyta</taxon>
        <taxon>Embryophyta</taxon>
        <taxon>Tracheophyta</taxon>
        <taxon>Spermatophyta</taxon>
        <taxon>Magnoliopsida</taxon>
        <taxon>eudicotyledons</taxon>
        <taxon>Gunneridae</taxon>
        <taxon>Pentapetalae</taxon>
        <taxon>asterids</taxon>
        <taxon>lamiids</taxon>
        <taxon>Solanales</taxon>
        <taxon>Convolvulaceae</taxon>
        <taxon>Cuscuteae</taxon>
        <taxon>Cuscuta</taxon>
        <taxon>Cuscuta subgen. Grammica</taxon>
        <taxon>Cuscuta sect. Cleistogrammica</taxon>
    </lineage>
</organism>
<comment type="similarity">
    <text evidence="1 6">Belongs to the peptidase S9A family.</text>
</comment>
<dbReference type="PANTHER" id="PTHR11757">
    <property type="entry name" value="PROTEASE FAMILY S9A OLIGOPEPTIDASE"/>
    <property type="match status" value="1"/>
</dbReference>
<keyword evidence="3 6" id="KW-0378">Hydrolase</keyword>
<dbReference type="EC" id="3.4.21.-" evidence="6"/>
<proteinExistence type="inferred from homology"/>
<gene>
    <name evidence="10" type="ORF">DM860_002295</name>
</gene>
<dbReference type="InterPro" id="IPR002470">
    <property type="entry name" value="Peptidase_S9A"/>
</dbReference>
<comment type="caution">
    <text evidence="10">The sequence shown here is derived from an EMBL/GenBank/DDBJ whole genome shotgun (WGS) entry which is preliminary data.</text>
</comment>
<keyword evidence="2 6" id="KW-0645">Protease</keyword>
<name>A0A328CXW6_9ASTE</name>
<evidence type="ECO:0000256" key="2">
    <source>
        <dbReference type="ARBA" id="ARBA00022670"/>
    </source>
</evidence>
<dbReference type="Pfam" id="PF02897">
    <property type="entry name" value="Peptidase_S9_N"/>
    <property type="match status" value="1"/>
</dbReference>
<comment type="function">
    <text evidence="5">Serine peptidase whose precise substrate specificity remains unclear. Does not cleave peptides after a arginine or lysine residue. Regulates trans-Golgi network morphology and sorting by regulating the membrane binding of the AP-1 complex. May play a role in the regulation of synaptic vesicle exocytosis.</text>
</comment>
<dbReference type="Pfam" id="PF00326">
    <property type="entry name" value="Peptidase_S9"/>
    <property type="match status" value="1"/>
</dbReference>
<dbReference type="InterPro" id="IPR051543">
    <property type="entry name" value="Serine_Peptidase_S9A"/>
</dbReference>
<evidence type="ECO:0000256" key="5">
    <source>
        <dbReference type="ARBA" id="ARBA00045448"/>
    </source>
</evidence>
<dbReference type="Gene3D" id="2.130.10.120">
    <property type="entry name" value="Prolyl oligopeptidase, N-terminal domain"/>
    <property type="match status" value="1"/>
</dbReference>
<accession>A0A328CXW6</accession>
<evidence type="ECO:0000256" key="1">
    <source>
        <dbReference type="ARBA" id="ARBA00005228"/>
    </source>
</evidence>
<dbReference type="InterPro" id="IPR001375">
    <property type="entry name" value="Peptidase_S9_cat"/>
</dbReference>
<dbReference type="Proteomes" id="UP000249390">
    <property type="component" value="Unassembled WGS sequence"/>
</dbReference>
<dbReference type="Gene3D" id="3.40.50.1820">
    <property type="entry name" value="alpha/beta hydrolase"/>
    <property type="match status" value="1"/>
</dbReference>
<sequence>MAALVPRSTTRAASIIKTHFLHPTPRFVPGSAPSHPFSTVRRQHPRRTPPAAKKVPFTVSAHGKSRVDPYHWMRRTDDPDFLGYLQQENAYAEAFMADTQELQKCLYTEMVSRIPSRISTPPERWGPWLYYQYIPEGKEFPVLCREFADESKGWMSTITNQIRCAFKKENVMLDWNELAETYGYVHVGTCRVSPDHNFIAYTVDRDGGEEFMLQVKDLKRCCVLPNVNVNGVVSLEWAANGHSLLYTSIDQQQRPYRLQCVQLGSGGIDHVELFTEHDPNFRVDIASTKDGKFITVNSNSRTSSEVYIINATNPCGGLKKFCNRVSGVQYFLEHHRGVFYVLTNAPINNGMDLPESANYHLARCRVENLQSTYLKNIIVPSGDIFLKDMDMFNEHLVLYVNKAGSSSICSLPMLTIVNCEKQKEIEDLSPWFFPLPSDMCSLAPGSNHDFMSSVYRVVISSPVMPDIIVDYDMSKKSTNIVMQEELANISSRHKYEHQETEGQVWEDFTKVYACENKEVVSYDGVRIPLTILYSRKAHQKGQSPGLLHGYGAYGEALDKSWCGNRLSLLDRGWVIAFADVRGGDGPDPSWHKCGSGLHKLNSIYDFVSCGQYLINEGYAHKNKLGACGVSAGGLLVGAAINLHPRLFRAAILKVPFLDICNTLLDPTLPLTISDYEEFGNSQIASFYDYILKYSPYDNVSHGPCFPAMLVTASYNDSRVGVWEAAKWVAKVRDEACSMCSPSVVLRAEMSGGHLREGGRFGHCEEAAYEYAFLMKVFTEPPPK</sequence>
<dbReference type="InterPro" id="IPR029058">
    <property type="entry name" value="AB_hydrolase_fold"/>
</dbReference>
<keyword evidence="4 6" id="KW-0720">Serine protease</keyword>
<evidence type="ECO:0000259" key="8">
    <source>
        <dbReference type="Pfam" id="PF00326"/>
    </source>
</evidence>
<dbReference type="InterPro" id="IPR023302">
    <property type="entry name" value="Pept_S9A_N"/>
</dbReference>
<evidence type="ECO:0000259" key="9">
    <source>
        <dbReference type="Pfam" id="PF02897"/>
    </source>
</evidence>